<evidence type="ECO:0000256" key="1">
    <source>
        <dbReference type="ARBA" id="ARBA00022801"/>
    </source>
</evidence>
<dbReference type="SUPFAM" id="SSF53474">
    <property type="entry name" value="alpha/beta-Hydrolases"/>
    <property type="match status" value="1"/>
</dbReference>
<evidence type="ECO:0000259" key="2">
    <source>
        <dbReference type="Pfam" id="PF12697"/>
    </source>
</evidence>
<reference evidence="3 4" key="1">
    <citation type="submission" date="2021-06" db="EMBL/GenBank/DDBJ databases">
        <title>Halomicroarcula sp. a new haloarchaeum isolated from saline soil.</title>
        <authorList>
            <person name="Duran-Viseras A."/>
            <person name="Sanchez-Porro C."/>
            <person name="Ventosa A."/>
        </authorList>
    </citation>
    <scope>NUCLEOTIDE SEQUENCE [LARGE SCALE GENOMIC DNA]</scope>
    <source>
        <strain evidence="3 4">F13</strain>
    </source>
</reference>
<dbReference type="PRINTS" id="PR00111">
    <property type="entry name" value="ABHYDROLASE"/>
</dbReference>
<dbReference type="PANTHER" id="PTHR43798">
    <property type="entry name" value="MONOACYLGLYCEROL LIPASE"/>
    <property type="match status" value="1"/>
</dbReference>
<dbReference type="Gene3D" id="3.40.50.1820">
    <property type="entry name" value="alpha/beta hydrolase"/>
    <property type="match status" value="1"/>
</dbReference>
<protein>
    <submittedName>
        <fullName evidence="3">Alpha/beta hydrolase</fullName>
    </submittedName>
</protein>
<evidence type="ECO:0000313" key="3">
    <source>
        <dbReference type="EMBL" id="MBX0323426.1"/>
    </source>
</evidence>
<dbReference type="GO" id="GO:0016787">
    <property type="term" value="F:hydrolase activity"/>
    <property type="evidence" value="ECO:0007669"/>
    <property type="project" value="UniProtKB-KW"/>
</dbReference>
<dbReference type="AlphaFoldDB" id="A0AAW4PQB2"/>
<dbReference type="InterPro" id="IPR050266">
    <property type="entry name" value="AB_hydrolase_sf"/>
</dbReference>
<keyword evidence="1 3" id="KW-0378">Hydrolase</keyword>
<dbReference type="InterPro" id="IPR000073">
    <property type="entry name" value="AB_hydrolase_1"/>
</dbReference>
<evidence type="ECO:0000313" key="4">
    <source>
        <dbReference type="Proteomes" id="UP001430377"/>
    </source>
</evidence>
<comment type="caution">
    <text evidence="3">The sequence shown here is derived from an EMBL/GenBank/DDBJ whole genome shotgun (WGS) entry which is preliminary data.</text>
</comment>
<name>A0AAW4PQB2_9EURY</name>
<proteinExistence type="predicted"/>
<accession>A0AAW4PQB2</accession>
<gene>
    <name evidence="3" type="ORF">EGH21_10340</name>
</gene>
<dbReference type="RefSeq" id="WP_220618395.1">
    <property type="nucleotide sequence ID" value="NZ_RKLR01000003.1"/>
</dbReference>
<keyword evidence="4" id="KW-1185">Reference proteome</keyword>
<organism evidence="3 4">
    <name type="scientific">Haloarcula rubra</name>
    <dbReference type="NCBI Taxonomy" id="2487747"/>
    <lineage>
        <taxon>Archaea</taxon>
        <taxon>Methanobacteriati</taxon>
        <taxon>Methanobacteriota</taxon>
        <taxon>Stenosarchaea group</taxon>
        <taxon>Halobacteria</taxon>
        <taxon>Halobacteriales</taxon>
        <taxon>Haloarculaceae</taxon>
        <taxon>Haloarcula</taxon>
    </lineage>
</organism>
<dbReference type="EMBL" id="RKLR01000003">
    <property type="protein sequence ID" value="MBX0323426.1"/>
    <property type="molecule type" value="Genomic_DNA"/>
</dbReference>
<dbReference type="Proteomes" id="UP001430377">
    <property type="component" value="Unassembled WGS sequence"/>
</dbReference>
<sequence>METVAHDGRTTAYRVRSGDGDGPVALYVHGSGATHRVWATQYAPSGPTLPAAALDLSGHGASEDVETPPGGETLSAYAADVVAVARAVDADVLVGNSLGGAVAQWVTLETDWRPDALVLLGTGPTLPVFDGLREWLESDFDRAVEFLHGRDRLFHDADEDLLTRSRAEMRETGRTVTRRDFLTSHRFDVTERLAEIGVPTLAVCGEHDTLTPRSYHERLASEIPAGEFAVIPDAAHLAMLERPAVFNETVRDFLAARLASE</sequence>
<dbReference type="Pfam" id="PF12697">
    <property type="entry name" value="Abhydrolase_6"/>
    <property type="match status" value="1"/>
</dbReference>
<dbReference type="PANTHER" id="PTHR43798:SF31">
    <property type="entry name" value="AB HYDROLASE SUPERFAMILY PROTEIN YCLE"/>
    <property type="match status" value="1"/>
</dbReference>
<dbReference type="InterPro" id="IPR029058">
    <property type="entry name" value="AB_hydrolase_fold"/>
</dbReference>
<dbReference type="GO" id="GO:0016020">
    <property type="term" value="C:membrane"/>
    <property type="evidence" value="ECO:0007669"/>
    <property type="project" value="TreeGrafter"/>
</dbReference>
<feature type="domain" description="AB hydrolase-1" evidence="2">
    <location>
        <begin position="26"/>
        <end position="248"/>
    </location>
</feature>